<reference evidence="1" key="1">
    <citation type="submission" date="2022-03" db="EMBL/GenBank/DDBJ databases">
        <authorList>
            <person name="Sayadi A."/>
        </authorList>
    </citation>
    <scope>NUCLEOTIDE SEQUENCE</scope>
</reference>
<gene>
    <name evidence="1" type="ORF">ACAOBT_LOCUS30381</name>
</gene>
<proteinExistence type="predicted"/>
<evidence type="ECO:0000313" key="2">
    <source>
        <dbReference type="Proteomes" id="UP001152888"/>
    </source>
</evidence>
<sequence length="48" mass="5232">MLGSVGICETSFSHLFCVYCNSQFTALQDSTIFKQISHKTTALEGCPS</sequence>
<organism evidence="1 2">
    <name type="scientific">Acanthoscelides obtectus</name>
    <name type="common">Bean weevil</name>
    <name type="synonym">Bruchus obtectus</name>
    <dbReference type="NCBI Taxonomy" id="200917"/>
    <lineage>
        <taxon>Eukaryota</taxon>
        <taxon>Metazoa</taxon>
        <taxon>Ecdysozoa</taxon>
        <taxon>Arthropoda</taxon>
        <taxon>Hexapoda</taxon>
        <taxon>Insecta</taxon>
        <taxon>Pterygota</taxon>
        <taxon>Neoptera</taxon>
        <taxon>Endopterygota</taxon>
        <taxon>Coleoptera</taxon>
        <taxon>Polyphaga</taxon>
        <taxon>Cucujiformia</taxon>
        <taxon>Chrysomeloidea</taxon>
        <taxon>Chrysomelidae</taxon>
        <taxon>Bruchinae</taxon>
        <taxon>Bruchini</taxon>
        <taxon>Acanthoscelides</taxon>
    </lineage>
</organism>
<protein>
    <submittedName>
        <fullName evidence="1">Uncharacterized protein</fullName>
    </submittedName>
</protein>
<dbReference type="AlphaFoldDB" id="A0A9P0MAR4"/>
<accession>A0A9P0MAR4</accession>
<dbReference type="Proteomes" id="UP001152888">
    <property type="component" value="Unassembled WGS sequence"/>
</dbReference>
<comment type="caution">
    <text evidence="1">The sequence shown here is derived from an EMBL/GenBank/DDBJ whole genome shotgun (WGS) entry which is preliminary data.</text>
</comment>
<evidence type="ECO:0000313" key="1">
    <source>
        <dbReference type="EMBL" id="CAH2008648.1"/>
    </source>
</evidence>
<keyword evidence="2" id="KW-1185">Reference proteome</keyword>
<dbReference type="EMBL" id="CAKOFQ010007826">
    <property type="protein sequence ID" value="CAH2008648.1"/>
    <property type="molecule type" value="Genomic_DNA"/>
</dbReference>
<name>A0A9P0MAR4_ACAOB</name>